<feature type="region of interest" description="Disordered" evidence="1">
    <location>
        <begin position="651"/>
        <end position="680"/>
    </location>
</feature>
<protein>
    <submittedName>
        <fullName evidence="2">Uncharacterized protein</fullName>
    </submittedName>
</protein>
<feature type="compositionally biased region" description="Polar residues" evidence="1">
    <location>
        <begin position="454"/>
        <end position="466"/>
    </location>
</feature>
<organism evidence="2 3">
    <name type="scientific">Aquatica leii</name>
    <dbReference type="NCBI Taxonomy" id="1421715"/>
    <lineage>
        <taxon>Eukaryota</taxon>
        <taxon>Metazoa</taxon>
        <taxon>Ecdysozoa</taxon>
        <taxon>Arthropoda</taxon>
        <taxon>Hexapoda</taxon>
        <taxon>Insecta</taxon>
        <taxon>Pterygota</taxon>
        <taxon>Neoptera</taxon>
        <taxon>Endopterygota</taxon>
        <taxon>Coleoptera</taxon>
        <taxon>Polyphaga</taxon>
        <taxon>Elateriformia</taxon>
        <taxon>Elateroidea</taxon>
        <taxon>Lampyridae</taxon>
        <taxon>Luciolinae</taxon>
        <taxon>Aquatica</taxon>
    </lineage>
</organism>
<evidence type="ECO:0000256" key="1">
    <source>
        <dbReference type="SAM" id="MobiDB-lite"/>
    </source>
</evidence>
<dbReference type="Proteomes" id="UP001353858">
    <property type="component" value="Unassembled WGS sequence"/>
</dbReference>
<feature type="region of interest" description="Disordered" evidence="1">
    <location>
        <begin position="445"/>
        <end position="482"/>
    </location>
</feature>
<keyword evidence="3" id="KW-1185">Reference proteome</keyword>
<feature type="compositionally biased region" description="Polar residues" evidence="1">
    <location>
        <begin position="661"/>
        <end position="680"/>
    </location>
</feature>
<feature type="compositionally biased region" description="Low complexity" evidence="1">
    <location>
        <begin position="573"/>
        <end position="587"/>
    </location>
</feature>
<feature type="compositionally biased region" description="Polar residues" evidence="1">
    <location>
        <begin position="538"/>
        <end position="547"/>
    </location>
</feature>
<reference evidence="3" key="1">
    <citation type="submission" date="2023-01" db="EMBL/GenBank/DDBJ databases">
        <title>Key to firefly adult light organ development and bioluminescence: homeobox transcription factors regulate luciferase expression and transportation to peroxisome.</title>
        <authorList>
            <person name="Fu X."/>
        </authorList>
    </citation>
    <scope>NUCLEOTIDE SEQUENCE [LARGE SCALE GENOMIC DNA]</scope>
</reference>
<dbReference type="AlphaFoldDB" id="A0AAN7P486"/>
<feature type="region of interest" description="Disordered" evidence="1">
    <location>
        <begin position="328"/>
        <end position="348"/>
    </location>
</feature>
<proteinExistence type="predicted"/>
<name>A0AAN7P486_9COLE</name>
<feature type="region of interest" description="Disordered" evidence="1">
    <location>
        <begin position="522"/>
        <end position="552"/>
    </location>
</feature>
<gene>
    <name evidence="2" type="ORF">RN001_011530</name>
</gene>
<sequence length="708" mass="77909">MNTTTSTTEVQDLMDFNSPLLKENLKCSPNGSPGNNPFDSVTKNIDTMQETQFIDSANINAAEYFLKCDNYDLSEKESLGVLKLEELNCSFNNDLTNSGSACKILVSNIFQTSKSFNSPLNTAFLLPFSGEFPSISTNSMSGGSCFNSCSLEVSEPSNILSPKSEAILNDAFLKSNSKIKFTSLNTPKANEEYHETTRIHYASLPEFKKPSENKELPLQILDLIEGDDDVFEDAVLVEANDLASKLADGSLLICENLFKETTLDCITPPILVSPEESEDEVDTESVFKEIDKTVPIVTENLNDTKDLNCSVLPLSTKEEEFKENLNNIFNNSHRSSSTSSTKSPPDPKKLLTNLYSIINKEQNEEGEQLLFSLANILCSGNKCDNLEDSGHSSIEQDHQDAHDIHEVLDLRINKSNTENTLDLSTSTKTKNKRLNKSFSLPVHSKPFSEKSDSISDCSNIKSTKPVGSSKLKPKKLENTGKKVNKGPLKALIPVMDMSKRFGGKIFGTAVTPQRLPVSSLFKSKTSTPINEPQLKPMAQSTPGITTNDTRKLPCLNKSKIEGLVSPVTKRDSIGSVTSTRSSQSASTPNLSNQSGNSKRDSSIPSPRFIYRRHSATDLKTAEAKTSFTRSYSIGPSNKEVLINKLKQTATSFANTPKRKSNPITRDTQQSNPRSILNENNAGINKNVKTNLLGKLKKNKIGKENLKNK</sequence>
<feature type="region of interest" description="Disordered" evidence="1">
    <location>
        <begin position="571"/>
        <end position="609"/>
    </location>
</feature>
<evidence type="ECO:0000313" key="2">
    <source>
        <dbReference type="EMBL" id="KAK4875108.1"/>
    </source>
</evidence>
<evidence type="ECO:0000313" key="3">
    <source>
        <dbReference type="Proteomes" id="UP001353858"/>
    </source>
</evidence>
<comment type="caution">
    <text evidence="2">The sequence shown here is derived from an EMBL/GenBank/DDBJ whole genome shotgun (WGS) entry which is preliminary data.</text>
</comment>
<accession>A0AAN7P486</accession>
<dbReference type="EMBL" id="JARPUR010000005">
    <property type="protein sequence ID" value="KAK4875108.1"/>
    <property type="molecule type" value="Genomic_DNA"/>
</dbReference>